<keyword evidence="4" id="KW-1185">Reference proteome</keyword>
<feature type="compositionally biased region" description="Basic and acidic residues" evidence="1">
    <location>
        <begin position="89"/>
        <end position="104"/>
    </location>
</feature>
<dbReference type="PANTHER" id="PTHR23179">
    <property type="entry name" value="T-CELL ACTIVATION RHO GTPASE ACTIVATING PROTEIN-RELATED"/>
    <property type="match status" value="1"/>
</dbReference>
<evidence type="ECO:0000313" key="3">
    <source>
        <dbReference type="EMBL" id="KAK7818499.1"/>
    </source>
</evidence>
<protein>
    <recommendedName>
        <fullName evidence="2">Rho-GAP domain-containing protein</fullName>
    </recommendedName>
</protein>
<gene>
    <name evidence="3" type="ORF">U0070_013058</name>
</gene>
<dbReference type="EMBL" id="JBBHLL010000087">
    <property type="protein sequence ID" value="KAK7818499.1"/>
    <property type="molecule type" value="Genomic_DNA"/>
</dbReference>
<feature type="domain" description="Rho-GAP" evidence="2">
    <location>
        <begin position="154"/>
        <end position="212"/>
    </location>
</feature>
<evidence type="ECO:0000256" key="1">
    <source>
        <dbReference type="SAM" id="MobiDB-lite"/>
    </source>
</evidence>
<comment type="caution">
    <text evidence="3">The sequence shown here is derived from an EMBL/GenBank/DDBJ whole genome shotgun (WGS) entry which is preliminary data.</text>
</comment>
<evidence type="ECO:0000259" key="2">
    <source>
        <dbReference type="Pfam" id="PF00620"/>
    </source>
</evidence>
<dbReference type="Gene3D" id="1.10.555.10">
    <property type="entry name" value="Rho GTPase activation protein"/>
    <property type="match status" value="1"/>
</dbReference>
<dbReference type="Proteomes" id="UP001488838">
    <property type="component" value="Unassembled WGS sequence"/>
</dbReference>
<organism evidence="3 4">
    <name type="scientific">Myodes glareolus</name>
    <name type="common">Bank vole</name>
    <name type="synonym">Clethrionomys glareolus</name>
    <dbReference type="NCBI Taxonomy" id="447135"/>
    <lineage>
        <taxon>Eukaryota</taxon>
        <taxon>Metazoa</taxon>
        <taxon>Chordata</taxon>
        <taxon>Craniata</taxon>
        <taxon>Vertebrata</taxon>
        <taxon>Euteleostomi</taxon>
        <taxon>Mammalia</taxon>
        <taxon>Eutheria</taxon>
        <taxon>Euarchontoglires</taxon>
        <taxon>Glires</taxon>
        <taxon>Rodentia</taxon>
        <taxon>Myomorpha</taxon>
        <taxon>Muroidea</taxon>
        <taxon>Cricetidae</taxon>
        <taxon>Arvicolinae</taxon>
        <taxon>Myodes</taxon>
    </lineage>
</organism>
<name>A0AAW0IVS9_MYOGA</name>
<dbReference type="PANTHER" id="PTHR23179:SF37">
    <property type="entry name" value="1700006A11RIK PROTEIN"/>
    <property type="match status" value="1"/>
</dbReference>
<dbReference type="GO" id="GO:0005096">
    <property type="term" value="F:GTPase activator activity"/>
    <property type="evidence" value="ECO:0007669"/>
    <property type="project" value="TreeGrafter"/>
</dbReference>
<dbReference type="InterPro" id="IPR000198">
    <property type="entry name" value="RhoGAP_dom"/>
</dbReference>
<dbReference type="AlphaFoldDB" id="A0AAW0IVS9"/>
<dbReference type="SUPFAM" id="SSF48350">
    <property type="entry name" value="GTPase activation domain, GAP"/>
    <property type="match status" value="1"/>
</dbReference>
<sequence length="342" mass="38310">MAPLLTTQLPPQSGESAQRAQDYQMWFCRDYEKTPGLLQEREHPYDIIMRNSLNTFSRRESRNVTAFPALPGLYVEQPDIQGRFILKPREAARSQKQSDTEEPRAKKRRPFKSRLFHRGSVLHQDQLCTALPAAKPGKLFGNDLTAICEDGNLPTAILDILAFISEKGPVTEGIFRTSGDIRAFRALKERLDSGTEVNLNNESVPVVASILKISLVGFLTENYPKIFGEGHPVHHESPSVYSDGENTYNAFTTQTDKIVMEENECEEDPCPRGNSVEHMKTTFMNLMITLSSDASKDNVCLTPPVPTEEYPIQSFHTPPAPIEENLIGSTDTLSPPPNEEHL</sequence>
<feature type="region of interest" description="Disordered" evidence="1">
    <location>
        <begin position="89"/>
        <end position="110"/>
    </location>
</feature>
<dbReference type="Pfam" id="PF00620">
    <property type="entry name" value="RhoGAP"/>
    <property type="match status" value="1"/>
</dbReference>
<dbReference type="InterPro" id="IPR008936">
    <property type="entry name" value="Rho_GTPase_activation_prot"/>
</dbReference>
<dbReference type="GO" id="GO:0007165">
    <property type="term" value="P:signal transduction"/>
    <property type="evidence" value="ECO:0007669"/>
    <property type="project" value="InterPro"/>
</dbReference>
<proteinExistence type="predicted"/>
<accession>A0AAW0IVS9</accession>
<evidence type="ECO:0000313" key="4">
    <source>
        <dbReference type="Proteomes" id="UP001488838"/>
    </source>
</evidence>
<reference evidence="3 4" key="1">
    <citation type="journal article" date="2023" name="bioRxiv">
        <title>Conserved and derived expression patterns and positive selection on dental genes reveal complex evolutionary context of ever-growing rodent molars.</title>
        <authorList>
            <person name="Calamari Z.T."/>
            <person name="Song A."/>
            <person name="Cohen E."/>
            <person name="Akter M."/>
            <person name="Roy R.D."/>
            <person name="Hallikas O."/>
            <person name="Christensen M.M."/>
            <person name="Li P."/>
            <person name="Marangoni P."/>
            <person name="Jernvall J."/>
            <person name="Klein O.D."/>
        </authorList>
    </citation>
    <scope>NUCLEOTIDE SEQUENCE [LARGE SCALE GENOMIC DNA]</scope>
    <source>
        <strain evidence="3">V071</strain>
    </source>
</reference>
<feature type="region of interest" description="Disordered" evidence="1">
    <location>
        <begin position="312"/>
        <end position="342"/>
    </location>
</feature>